<feature type="transmembrane region" description="Helical" evidence="7">
    <location>
        <begin position="209"/>
        <end position="230"/>
    </location>
</feature>
<dbReference type="PANTHER" id="PTHR43124">
    <property type="entry name" value="PURINE EFFLUX PUMP PBUE"/>
    <property type="match status" value="1"/>
</dbReference>
<keyword evidence="5 7" id="KW-1133">Transmembrane helix</keyword>
<dbReference type="STRING" id="252246.SAMN05421799_10150"/>
<dbReference type="OrthoDB" id="2986280at2"/>
<accession>A0A1N7JL78</accession>
<protein>
    <submittedName>
        <fullName evidence="9">MFS transporter, ACDE family, multidrug resistance protein</fullName>
    </submittedName>
</protein>
<dbReference type="InterPro" id="IPR050189">
    <property type="entry name" value="MFS_Efflux_Transporters"/>
</dbReference>
<dbReference type="CDD" id="cd17474">
    <property type="entry name" value="MFS_YfmO_like"/>
    <property type="match status" value="1"/>
</dbReference>
<feature type="transmembrane region" description="Helical" evidence="7">
    <location>
        <begin position="170"/>
        <end position="189"/>
    </location>
</feature>
<evidence type="ECO:0000256" key="1">
    <source>
        <dbReference type="ARBA" id="ARBA00004651"/>
    </source>
</evidence>
<evidence type="ECO:0000256" key="7">
    <source>
        <dbReference type="SAM" id="Phobius"/>
    </source>
</evidence>
<organism evidence="9 10">
    <name type="scientific">Alicyclobacillus vulcanalis</name>
    <dbReference type="NCBI Taxonomy" id="252246"/>
    <lineage>
        <taxon>Bacteria</taxon>
        <taxon>Bacillati</taxon>
        <taxon>Bacillota</taxon>
        <taxon>Bacilli</taxon>
        <taxon>Bacillales</taxon>
        <taxon>Alicyclobacillaceae</taxon>
        <taxon>Alicyclobacillus</taxon>
    </lineage>
</organism>
<keyword evidence="2" id="KW-0813">Transport</keyword>
<feature type="transmembrane region" description="Helical" evidence="7">
    <location>
        <begin position="250"/>
        <end position="270"/>
    </location>
</feature>
<dbReference type="GO" id="GO:0005886">
    <property type="term" value="C:plasma membrane"/>
    <property type="evidence" value="ECO:0007669"/>
    <property type="project" value="UniProtKB-SubCell"/>
</dbReference>
<evidence type="ECO:0000256" key="2">
    <source>
        <dbReference type="ARBA" id="ARBA00022448"/>
    </source>
</evidence>
<dbReference type="Gene3D" id="1.20.1250.20">
    <property type="entry name" value="MFS general substrate transporter like domains"/>
    <property type="match status" value="1"/>
</dbReference>
<dbReference type="Proteomes" id="UP000186156">
    <property type="component" value="Unassembled WGS sequence"/>
</dbReference>
<dbReference type="AlphaFoldDB" id="A0A1N7JL78"/>
<dbReference type="InterPro" id="IPR036259">
    <property type="entry name" value="MFS_trans_sf"/>
</dbReference>
<feature type="transmembrane region" description="Helical" evidence="7">
    <location>
        <begin position="279"/>
        <end position="298"/>
    </location>
</feature>
<evidence type="ECO:0000256" key="5">
    <source>
        <dbReference type="ARBA" id="ARBA00022989"/>
    </source>
</evidence>
<comment type="subcellular location">
    <subcellularLocation>
        <location evidence="1">Cell membrane</location>
        <topology evidence="1">Multi-pass membrane protein</topology>
    </subcellularLocation>
</comment>
<dbReference type="InterPro" id="IPR011701">
    <property type="entry name" value="MFS"/>
</dbReference>
<feature type="domain" description="Major facilitator superfamily (MFS) profile" evidence="8">
    <location>
        <begin position="8"/>
        <end position="392"/>
    </location>
</feature>
<reference evidence="10" key="1">
    <citation type="submission" date="2017-01" db="EMBL/GenBank/DDBJ databases">
        <authorList>
            <person name="Varghese N."/>
            <person name="Submissions S."/>
        </authorList>
    </citation>
    <scope>NUCLEOTIDE SEQUENCE [LARGE SCALE GENOMIC DNA]</scope>
    <source>
        <strain evidence="10">DSM 16176</strain>
    </source>
</reference>
<name>A0A1N7JL78_9BACL</name>
<proteinExistence type="predicted"/>
<keyword evidence="6 7" id="KW-0472">Membrane</keyword>
<feature type="transmembrane region" description="Helical" evidence="7">
    <location>
        <begin position="77"/>
        <end position="97"/>
    </location>
</feature>
<dbReference type="PANTHER" id="PTHR43124:SF3">
    <property type="entry name" value="CHLORAMPHENICOL EFFLUX PUMP RV0191"/>
    <property type="match status" value="1"/>
</dbReference>
<feature type="transmembrane region" description="Helical" evidence="7">
    <location>
        <begin position="48"/>
        <end position="65"/>
    </location>
</feature>
<evidence type="ECO:0000256" key="3">
    <source>
        <dbReference type="ARBA" id="ARBA00022475"/>
    </source>
</evidence>
<evidence type="ECO:0000313" key="9">
    <source>
        <dbReference type="EMBL" id="SIS50089.1"/>
    </source>
</evidence>
<dbReference type="RefSeq" id="WP_076343931.1">
    <property type="nucleotide sequence ID" value="NZ_FTOO01000001.1"/>
</dbReference>
<evidence type="ECO:0000256" key="6">
    <source>
        <dbReference type="ARBA" id="ARBA00023136"/>
    </source>
</evidence>
<dbReference type="Pfam" id="PF07690">
    <property type="entry name" value="MFS_1"/>
    <property type="match status" value="1"/>
</dbReference>
<sequence length="408" mass="41890">MRRPLWMGIFAACLIPFVLTLGNSMMVPVIPVMQSAFGISPTQASLLITAYSVIAVVLMPVAGFISDRASRKHIAMAALGVAAIGGCVAAIGAAIAHSYSWVLVGRIVQGVGAAFAMPLALPLAGDLAAEGDRGRAAGLTEVGNTVGKLVSPMLGALLATWAFFAPFWAVFALCGALSIAIAWMVRGPLRPVARAPKKGLWRSAFRQHAALLTATYVSGAAGMLCLFGGLVSLSESLADRAHVPEWQNGLLLSVPQAMLCAASLVTGLWLARTRARSRVIIPLGFAITALAFGAAGLARGMGWQVAATSVGTYGIGTAITAVDANLATAVPREVRGSLSSLYTSARFLGPTFGPPLASWLLGFGASAPSFVLAAIALAAGILCAALLHRRSAQEGDTTAKAGREAVQT</sequence>
<dbReference type="GO" id="GO:0022857">
    <property type="term" value="F:transmembrane transporter activity"/>
    <property type="evidence" value="ECO:0007669"/>
    <property type="project" value="InterPro"/>
</dbReference>
<gene>
    <name evidence="9" type="ORF">SAMN05421799_10150</name>
</gene>
<dbReference type="EMBL" id="FTOO01000001">
    <property type="protein sequence ID" value="SIS50089.1"/>
    <property type="molecule type" value="Genomic_DNA"/>
</dbReference>
<evidence type="ECO:0000313" key="10">
    <source>
        <dbReference type="Proteomes" id="UP000186156"/>
    </source>
</evidence>
<evidence type="ECO:0000259" key="8">
    <source>
        <dbReference type="PROSITE" id="PS50850"/>
    </source>
</evidence>
<evidence type="ECO:0000256" key="4">
    <source>
        <dbReference type="ARBA" id="ARBA00022692"/>
    </source>
</evidence>
<dbReference type="SUPFAM" id="SSF103473">
    <property type="entry name" value="MFS general substrate transporter"/>
    <property type="match status" value="1"/>
</dbReference>
<keyword evidence="10" id="KW-1185">Reference proteome</keyword>
<feature type="transmembrane region" description="Helical" evidence="7">
    <location>
        <begin position="356"/>
        <end position="387"/>
    </location>
</feature>
<keyword evidence="3" id="KW-1003">Cell membrane</keyword>
<keyword evidence="4 7" id="KW-0812">Transmembrane</keyword>
<dbReference type="PROSITE" id="PS50850">
    <property type="entry name" value="MFS"/>
    <property type="match status" value="1"/>
</dbReference>
<dbReference type="InterPro" id="IPR020846">
    <property type="entry name" value="MFS_dom"/>
</dbReference>